<dbReference type="GO" id="GO:0005737">
    <property type="term" value="C:cytoplasm"/>
    <property type="evidence" value="ECO:0007669"/>
    <property type="project" value="TreeGrafter"/>
</dbReference>
<dbReference type="InterPro" id="IPR006295">
    <property type="entry name" value="DNA_primase_DnaG"/>
</dbReference>
<dbReference type="Gene3D" id="3.90.580.10">
    <property type="entry name" value="Zinc finger, CHC2-type domain"/>
    <property type="match status" value="1"/>
</dbReference>
<dbReference type="InterPro" id="IPR006171">
    <property type="entry name" value="TOPRIM_dom"/>
</dbReference>
<evidence type="ECO:0000256" key="8">
    <source>
        <dbReference type="ARBA" id="ARBA00022833"/>
    </source>
</evidence>
<evidence type="ECO:0000259" key="12">
    <source>
        <dbReference type="PROSITE" id="PS50880"/>
    </source>
</evidence>
<dbReference type="Gene3D" id="3.90.980.10">
    <property type="entry name" value="DNA primase, catalytic core, N-terminal domain"/>
    <property type="match status" value="1"/>
</dbReference>
<dbReference type="InterPro" id="IPR034151">
    <property type="entry name" value="TOPRIM_DnaG_bac"/>
</dbReference>
<dbReference type="GO" id="GO:0003677">
    <property type="term" value="F:DNA binding"/>
    <property type="evidence" value="ECO:0007669"/>
    <property type="project" value="UniProtKB-KW"/>
</dbReference>
<dbReference type="SUPFAM" id="SSF56731">
    <property type="entry name" value="DNA primase core"/>
    <property type="match status" value="1"/>
</dbReference>
<dbReference type="SMART" id="SM00493">
    <property type="entry name" value="TOPRIM"/>
    <property type="match status" value="1"/>
</dbReference>
<feature type="domain" description="Toprim" evidence="12">
    <location>
        <begin position="256"/>
        <end position="335"/>
    </location>
</feature>
<dbReference type="STRING" id="555500.I215_01803"/>
<comment type="caution">
    <text evidence="13">The sequence shown here is derived from an EMBL/GenBank/DDBJ whole genome shotgun (WGS) entry which is preliminary data.</text>
</comment>
<dbReference type="Pfam" id="PF13155">
    <property type="entry name" value="Toprim_2"/>
    <property type="match status" value="1"/>
</dbReference>
<evidence type="ECO:0000256" key="7">
    <source>
        <dbReference type="ARBA" id="ARBA00022771"/>
    </source>
</evidence>
<evidence type="ECO:0000256" key="11">
    <source>
        <dbReference type="ARBA" id="ARBA00023163"/>
    </source>
</evidence>
<keyword evidence="4" id="KW-0548">Nucleotidyltransferase</keyword>
<evidence type="ECO:0000256" key="1">
    <source>
        <dbReference type="ARBA" id="ARBA00022478"/>
    </source>
</evidence>
<evidence type="ECO:0000256" key="10">
    <source>
        <dbReference type="ARBA" id="ARBA00023125"/>
    </source>
</evidence>
<keyword evidence="3" id="KW-0808">Transferase</keyword>
<dbReference type="Proteomes" id="UP000007364">
    <property type="component" value="Unassembled WGS sequence"/>
</dbReference>
<sequence length="1059" mass="121352">MPYISKKFIESIQEESDVLDVIKKFVELKKSGANYKGSSPFTAEKTPSFMVSPAKQIWKCFSSGKGGNNAVSFLMETGMSFTESIEWLANTYAKDIVYDDSKEAKAYMEKVSKQEDLRPLLKATIKKYTESFKKLPKSHPAKKEVFEKRKYTEEVVDTYQIGFSPGNKFIYEILSEKGLTASGTDLGLISKGNDFYYNRVTYTVFDKNGAPVGISGRDLSEDSKVKWLNSRDTILYDKSKIWYGLNLAKFEIRNKGKVYVVEGYNDVISFHINGLLNTVAPCGTSIHDNQIAELKKYSDTVVFAMDGDKAGRSSTLKNIPRFLAEGFRTFVVNLPDCDPDDFTRLNKDEIKVSGIESVIQEKATPIDGFKVLLEQMIGKDEVEKSTISKNLCEIISKIEEEAILQIYVGWLKKESGLPQKTLETWIKKFIAERNRKETETLSLDYEYELPKGIEMTPELHRTIKNYQLFMAKEQIWIRKGEEPPYVFKSVSNFSIDIIQHMQDEKFPMKLVSIKNVHGHEKIFDVPSEHMNSQQQFDNAVTAHGNYLFTGSRPDFQKIRAFLFDRMGTGRKIDVLGWQPEGFWAWNNKITIPGKTSIDIDENGVFKFENTSYYVPSANRIYSNNPFKYEGQKKMMCIQPDFNFGQYSLQLKKVHREHSITALLFALATPFQDIVVNNIKNFPLMFLSGPPSTGKDQLAACAQGFFGVPQTGIGLASGVSTAKAQVREFAQFSNIIAQLSEYKRGDVRLDEMLKDLWDRRGYKRGNIDSHVGTESIPILSSVIITSNDFPDNDALLTRVIWEDMNVQNFTEEAVKNYEILEDMNKQMYSHFTDDLINSREIFKQRFKKSYRNARDMMNSLLPDAKSRIIGNFSVLVATYEIFQDVVSLPFNKSEMLEHFKNRIEALERKLATASLLSKWWDCFLASLRGHKDDRLKVGHDLKLEGTHLYFNFTNCYLKIQRQWYIQYRESAPSKSSMQEQIKKDESFIDYKNGIRMEPGRQAKSTSAYVVDLAIFSKDIAEEITDAVDFQMNEGTIFDQTPVTPNNQLSIEGLEKEDLPF</sequence>
<dbReference type="GO" id="GO:0003899">
    <property type="term" value="F:DNA-directed RNA polymerase activity"/>
    <property type="evidence" value="ECO:0007669"/>
    <property type="project" value="InterPro"/>
</dbReference>
<keyword evidence="6" id="KW-0479">Metal-binding</keyword>
<accession>K2QN11</accession>
<dbReference type="InterPro" id="IPR037068">
    <property type="entry name" value="DNA_primase_core_N_sf"/>
</dbReference>
<dbReference type="NCBIfam" id="TIGR01391">
    <property type="entry name" value="dnaG"/>
    <property type="match status" value="1"/>
</dbReference>
<dbReference type="PANTHER" id="PTHR30313:SF2">
    <property type="entry name" value="DNA PRIMASE"/>
    <property type="match status" value="1"/>
</dbReference>
<evidence type="ECO:0000256" key="3">
    <source>
        <dbReference type="ARBA" id="ARBA00022679"/>
    </source>
</evidence>
<keyword evidence="14" id="KW-1185">Reference proteome</keyword>
<gene>
    <name evidence="13" type="ORF">I215_01803</name>
</gene>
<dbReference type="RefSeq" id="WP_008990236.1">
    <property type="nucleotide sequence ID" value="NZ_AMSG01000002.1"/>
</dbReference>
<dbReference type="PANTHER" id="PTHR30313">
    <property type="entry name" value="DNA PRIMASE"/>
    <property type="match status" value="1"/>
</dbReference>
<evidence type="ECO:0000256" key="2">
    <source>
        <dbReference type="ARBA" id="ARBA00022515"/>
    </source>
</evidence>
<keyword evidence="9" id="KW-0460">Magnesium</keyword>
<evidence type="ECO:0000256" key="5">
    <source>
        <dbReference type="ARBA" id="ARBA00022705"/>
    </source>
</evidence>
<name>K2QN11_9FLAO</name>
<evidence type="ECO:0000256" key="4">
    <source>
        <dbReference type="ARBA" id="ARBA00022695"/>
    </source>
</evidence>
<evidence type="ECO:0000256" key="9">
    <source>
        <dbReference type="ARBA" id="ARBA00022842"/>
    </source>
</evidence>
<evidence type="ECO:0000313" key="14">
    <source>
        <dbReference type="Proteomes" id="UP000007364"/>
    </source>
</evidence>
<dbReference type="InterPro" id="IPR036977">
    <property type="entry name" value="DNA_primase_Znf_CHC2"/>
</dbReference>
<dbReference type="EMBL" id="AMSG01000002">
    <property type="protein sequence ID" value="EKF56217.1"/>
    <property type="molecule type" value="Genomic_DNA"/>
</dbReference>
<dbReference type="Pfam" id="PF01807">
    <property type="entry name" value="Zn_ribbon_DnaG"/>
    <property type="match status" value="1"/>
</dbReference>
<dbReference type="AlphaFoldDB" id="K2QN11"/>
<dbReference type="InterPro" id="IPR013264">
    <property type="entry name" value="DNAG_N"/>
</dbReference>
<keyword evidence="10" id="KW-0238">DNA-binding</keyword>
<organism evidence="13 14">
    <name type="scientific">Galbibacter marinus</name>
    <dbReference type="NCBI Taxonomy" id="555500"/>
    <lineage>
        <taxon>Bacteria</taxon>
        <taxon>Pseudomonadati</taxon>
        <taxon>Bacteroidota</taxon>
        <taxon>Flavobacteriia</taxon>
        <taxon>Flavobacteriales</taxon>
        <taxon>Flavobacteriaceae</taxon>
        <taxon>Galbibacter</taxon>
    </lineage>
</organism>
<reference evidence="13 14" key="1">
    <citation type="journal article" date="2012" name="J. Bacteriol.">
        <title>Genome Sequence of Galbibacter marinum Type Strain ck-I2-15.</title>
        <authorList>
            <person name="Lai Q."/>
            <person name="Li C."/>
            <person name="Shao Z."/>
        </authorList>
    </citation>
    <scope>NUCLEOTIDE SEQUENCE [LARGE SCALE GENOMIC DNA]</scope>
    <source>
        <strain evidence="14">ck-I2-15</strain>
    </source>
</reference>
<dbReference type="GO" id="GO:1990077">
    <property type="term" value="C:primosome complex"/>
    <property type="evidence" value="ECO:0007669"/>
    <property type="project" value="UniProtKB-KW"/>
</dbReference>
<dbReference type="OrthoDB" id="9803773at2"/>
<keyword evidence="8" id="KW-0862">Zinc</keyword>
<proteinExistence type="predicted"/>
<dbReference type="InterPro" id="IPR050219">
    <property type="entry name" value="DnaG_primase"/>
</dbReference>
<keyword evidence="1" id="KW-0240">DNA-directed RNA polymerase</keyword>
<dbReference type="Gene3D" id="3.40.1360.10">
    <property type="match status" value="1"/>
</dbReference>
<dbReference type="InterPro" id="IPR002694">
    <property type="entry name" value="Znf_CHC2"/>
</dbReference>
<dbReference type="GO" id="GO:0000428">
    <property type="term" value="C:DNA-directed RNA polymerase complex"/>
    <property type="evidence" value="ECO:0007669"/>
    <property type="project" value="UniProtKB-KW"/>
</dbReference>
<keyword evidence="11" id="KW-0804">Transcription</keyword>
<dbReference type="Pfam" id="PF08275">
    <property type="entry name" value="DNAG_N"/>
    <property type="match status" value="1"/>
</dbReference>
<dbReference type="CDD" id="cd03364">
    <property type="entry name" value="TOPRIM_DnaG_primases"/>
    <property type="match status" value="1"/>
</dbReference>
<dbReference type="GO" id="GO:0006269">
    <property type="term" value="P:DNA replication, synthesis of primer"/>
    <property type="evidence" value="ECO:0007669"/>
    <property type="project" value="UniProtKB-KW"/>
</dbReference>
<evidence type="ECO:0000313" key="13">
    <source>
        <dbReference type="EMBL" id="EKF56217.1"/>
    </source>
</evidence>
<keyword evidence="7" id="KW-0863">Zinc-finger</keyword>
<dbReference type="SUPFAM" id="SSF57783">
    <property type="entry name" value="Zinc beta-ribbon"/>
    <property type="match status" value="1"/>
</dbReference>
<dbReference type="GO" id="GO:0008270">
    <property type="term" value="F:zinc ion binding"/>
    <property type="evidence" value="ECO:0007669"/>
    <property type="project" value="UniProtKB-KW"/>
</dbReference>
<dbReference type="SMART" id="SM00400">
    <property type="entry name" value="ZnF_CHCC"/>
    <property type="match status" value="1"/>
</dbReference>
<keyword evidence="2" id="KW-0639">Primosome</keyword>
<dbReference type="PROSITE" id="PS50880">
    <property type="entry name" value="TOPRIM"/>
    <property type="match status" value="1"/>
</dbReference>
<evidence type="ECO:0000256" key="6">
    <source>
        <dbReference type="ARBA" id="ARBA00022723"/>
    </source>
</evidence>
<protein>
    <recommendedName>
        <fullName evidence="12">Toprim domain-containing protein</fullName>
    </recommendedName>
</protein>
<keyword evidence="5" id="KW-0235">DNA replication</keyword>
<dbReference type="eggNOG" id="COG0358">
    <property type="taxonomic scope" value="Bacteria"/>
</dbReference>